<dbReference type="InterPro" id="IPR001431">
    <property type="entry name" value="Pept_M16_Zn_BS"/>
</dbReference>
<evidence type="ECO:0000256" key="5">
    <source>
        <dbReference type="ARBA" id="ARBA00022833"/>
    </source>
</evidence>
<keyword evidence="6" id="KW-0482">Metalloprotease</keyword>
<dbReference type="GO" id="GO:0006508">
    <property type="term" value="P:proteolysis"/>
    <property type="evidence" value="ECO:0007669"/>
    <property type="project" value="UniProtKB-KW"/>
</dbReference>
<keyword evidence="4" id="KW-0378">Hydrolase</keyword>
<keyword evidence="3" id="KW-0479">Metal-binding</keyword>
<dbReference type="PROSITE" id="PS51532">
    <property type="entry name" value="PITH"/>
    <property type="match status" value="1"/>
</dbReference>
<dbReference type="Proteomes" id="UP000541444">
    <property type="component" value="Unassembled WGS sequence"/>
</dbReference>
<protein>
    <recommendedName>
        <fullName evidence="8">PITH domain-containing protein</fullName>
    </recommendedName>
</protein>
<dbReference type="Gene3D" id="3.30.830.10">
    <property type="entry name" value="Metalloenzyme, LuxS/M16 peptidase-like"/>
    <property type="match status" value="4"/>
</dbReference>
<keyword evidence="2" id="KW-0645">Protease</keyword>
<evidence type="ECO:0000313" key="10">
    <source>
        <dbReference type="Proteomes" id="UP000541444"/>
    </source>
</evidence>
<evidence type="ECO:0000256" key="7">
    <source>
        <dbReference type="RuleBase" id="RU004447"/>
    </source>
</evidence>
<dbReference type="InterPro" id="IPR050626">
    <property type="entry name" value="Peptidase_M16"/>
</dbReference>
<evidence type="ECO:0000259" key="8">
    <source>
        <dbReference type="PROSITE" id="PS51532"/>
    </source>
</evidence>
<dbReference type="EMBL" id="JACGCM010002611">
    <property type="protein sequence ID" value="KAF6138223.1"/>
    <property type="molecule type" value="Genomic_DNA"/>
</dbReference>
<gene>
    <name evidence="9" type="ORF">GIB67_011063</name>
</gene>
<evidence type="ECO:0000256" key="6">
    <source>
        <dbReference type="ARBA" id="ARBA00023049"/>
    </source>
</evidence>
<keyword evidence="5" id="KW-0862">Zinc</keyword>
<evidence type="ECO:0000256" key="3">
    <source>
        <dbReference type="ARBA" id="ARBA00022723"/>
    </source>
</evidence>
<evidence type="ECO:0000313" key="9">
    <source>
        <dbReference type="EMBL" id="KAF6138223.1"/>
    </source>
</evidence>
<dbReference type="Pfam" id="PF05193">
    <property type="entry name" value="Peptidase_M16_C"/>
    <property type="match status" value="2"/>
</dbReference>
<evidence type="ECO:0000256" key="1">
    <source>
        <dbReference type="ARBA" id="ARBA00007261"/>
    </source>
</evidence>
<dbReference type="PANTHER" id="PTHR43690:SF34">
    <property type="entry name" value="ZINC PROTEASE PQQL-LIKE"/>
    <property type="match status" value="1"/>
</dbReference>
<dbReference type="AlphaFoldDB" id="A0A7J7L6L3"/>
<name>A0A7J7L6L3_9MAGN</name>
<reference evidence="9 10" key="1">
    <citation type="journal article" date="2020" name="IScience">
        <title>Genome Sequencing of the Endangered Kingdonia uniflora (Circaeasteraceae, Ranunculales) Reveals Potential Mechanisms of Evolutionary Specialization.</title>
        <authorList>
            <person name="Sun Y."/>
            <person name="Deng T."/>
            <person name="Zhang A."/>
            <person name="Moore M.J."/>
            <person name="Landis J.B."/>
            <person name="Lin N."/>
            <person name="Zhang H."/>
            <person name="Zhang X."/>
            <person name="Huang J."/>
            <person name="Zhang X."/>
            <person name="Sun H."/>
            <person name="Wang H."/>
        </authorList>
    </citation>
    <scope>NUCLEOTIDE SEQUENCE [LARGE SCALE GENOMIC DNA]</scope>
    <source>
        <strain evidence="9">TB1705</strain>
        <tissue evidence="9">Leaf</tissue>
    </source>
</reference>
<dbReference type="InterPro" id="IPR007863">
    <property type="entry name" value="Peptidase_M16_C"/>
</dbReference>
<comment type="similarity">
    <text evidence="1 7">Belongs to the peptidase M16 family.</text>
</comment>
<dbReference type="Pfam" id="PF06201">
    <property type="entry name" value="PITH"/>
    <property type="match status" value="1"/>
</dbReference>
<dbReference type="InterPro" id="IPR010400">
    <property type="entry name" value="PITH_dom"/>
</dbReference>
<dbReference type="OrthoDB" id="10251424at2759"/>
<feature type="domain" description="PITH" evidence="8">
    <location>
        <begin position="1000"/>
        <end position="1175"/>
    </location>
</feature>
<dbReference type="GO" id="GO:0004222">
    <property type="term" value="F:metalloendopeptidase activity"/>
    <property type="evidence" value="ECO:0007669"/>
    <property type="project" value="InterPro"/>
</dbReference>
<proteinExistence type="inferred from homology"/>
<sequence length="1195" mass="134381">MDLLPTEVPQIARKHGFRSLKPLNLSMDDVLEEKPVGVDYGRLDNGLSYYVRSNSKPRMRAALALAIKVGSVMEEEDERGVAHIVEHLAFSATDKYTNHDIVKFLESIGAEFGACQNASTSADETIYELLVPVDKPELLSQAISILAEFSSEVRVSGTDLEKERGAVLEEYRGSRNADGRMQDAHWVLMMEGSKYAERLPIGLEKVIRTVSPEIVKRFYQKWYHLHNMAVVAVGDFSDTQSVVKLIKMHFEQKIPSSVPPSITDYPVPSHEEPRFSCFVESEVGGCAVMVSCKMPLGELKTVKDYRNTLAELMFHCALNQRYYKISRRKDPPYFSCSSTADAFVRPIKAYMMSASCKEKGTVDALESMLMEIARVRLHGFSEREISTVRALMMSEIESAYLERDQMQSTSLRDEYLQHFLRDEPVIGIEFETKLQKTILPQISAAEVSRLAENFRTSCSCVIKTVEPQPLATIDDLKSVVLKVNNLEEERKISPWDDEHIPEEIVNTLPDPGVVVQQSEFPDIGVSELLLSNGMRVCYKCTDFLDDQVLFTGFTYGGLSELPENEYISCSMSSTIAGEIGIFGYKPSILMDMLAGKRAEVGTKVGAYMRTFSADCSPSDIETALQLVYQLFTTKVVPGEEEVKIVMEMSKEAIRAQERDPYTAFANRVRELNYGNSYFFRPIRTGDLQKVDPRRSCEYFSSCFKDPSTFSVVIVGNLDPSVALPLILQYLGGIPKPSEQIINSNRDDLKGLPFTFPATIIREVVHSPMVESQCSVQIAFPVELNNESMVCVILFSVCGLKIDVLCSLYNKLFLLFYWHWEKIKMEEVHFVGFLSKLLETKIMQVLRFKHGQIYSVSVSVFLGGNKPSRTGDVRGDISVNFSCDPDSSWKLVELVLDEIVRLQEEGPSDQDVSTILEIEQRAHENGLQENYYWLDRILRSYQSRAYLGDISASFKVQDEGRTKVRESLRPSTAQMALQRVLPFPCRKQYSVVILMPQNSHLKMLQSFFRSATNRYVSDAKVSALNEAVPGSVKSVFKAWEQRLDSSGGKLESNDGDPELLLFIPFTSDVKIKSISVVGGADGTSPSKMRAFINRDGIDFSDAQSIPPIQEWDLGENLQGVLEYQTRYSRFQSVGNLTLHFPESFGAETTQIYYIGLKGEATQLKRDVVATIVYEVMPNPSDHKTPADVSGGLSQVE</sequence>
<organism evidence="9 10">
    <name type="scientific">Kingdonia uniflora</name>
    <dbReference type="NCBI Taxonomy" id="39325"/>
    <lineage>
        <taxon>Eukaryota</taxon>
        <taxon>Viridiplantae</taxon>
        <taxon>Streptophyta</taxon>
        <taxon>Embryophyta</taxon>
        <taxon>Tracheophyta</taxon>
        <taxon>Spermatophyta</taxon>
        <taxon>Magnoliopsida</taxon>
        <taxon>Ranunculales</taxon>
        <taxon>Circaeasteraceae</taxon>
        <taxon>Kingdonia</taxon>
    </lineage>
</organism>
<comment type="caution">
    <text evidence="9">The sequence shown here is derived from an EMBL/GenBank/DDBJ whole genome shotgun (WGS) entry which is preliminary data.</text>
</comment>
<dbReference type="InterPro" id="IPR008979">
    <property type="entry name" value="Galactose-bd-like_sf"/>
</dbReference>
<accession>A0A7J7L6L3</accession>
<dbReference type="InterPro" id="IPR011765">
    <property type="entry name" value="Pept_M16_N"/>
</dbReference>
<dbReference type="InterPro" id="IPR011249">
    <property type="entry name" value="Metalloenz_LuxS/M16"/>
</dbReference>
<dbReference type="InterPro" id="IPR037047">
    <property type="entry name" value="PITH_dom_sf"/>
</dbReference>
<dbReference type="SUPFAM" id="SSF49785">
    <property type="entry name" value="Galactose-binding domain-like"/>
    <property type="match status" value="1"/>
</dbReference>
<dbReference type="Gene3D" id="2.60.120.470">
    <property type="entry name" value="PITH domain"/>
    <property type="match status" value="1"/>
</dbReference>
<dbReference type="GO" id="GO:0046872">
    <property type="term" value="F:metal ion binding"/>
    <property type="evidence" value="ECO:0007669"/>
    <property type="project" value="UniProtKB-KW"/>
</dbReference>
<dbReference type="Pfam" id="PF00675">
    <property type="entry name" value="Peptidase_M16"/>
    <property type="match status" value="1"/>
</dbReference>
<evidence type="ECO:0000256" key="2">
    <source>
        <dbReference type="ARBA" id="ARBA00022670"/>
    </source>
</evidence>
<dbReference type="PANTHER" id="PTHR43690">
    <property type="entry name" value="NARDILYSIN"/>
    <property type="match status" value="1"/>
</dbReference>
<keyword evidence="10" id="KW-1185">Reference proteome</keyword>
<evidence type="ECO:0000256" key="4">
    <source>
        <dbReference type="ARBA" id="ARBA00022801"/>
    </source>
</evidence>
<dbReference type="PROSITE" id="PS00143">
    <property type="entry name" value="INSULINASE"/>
    <property type="match status" value="1"/>
</dbReference>
<dbReference type="SUPFAM" id="SSF63411">
    <property type="entry name" value="LuxS/MPP-like metallohydrolase"/>
    <property type="match status" value="3"/>
</dbReference>
<dbReference type="GO" id="GO:0005737">
    <property type="term" value="C:cytoplasm"/>
    <property type="evidence" value="ECO:0007669"/>
    <property type="project" value="UniProtKB-ARBA"/>
</dbReference>